<dbReference type="EMBL" id="SPQB01000028">
    <property type="protein sequence ID" value="TFU32336.1"/>
    <property type="molecule type" value="Genomic_DNA"/>
</dbReference>
<accession>A0A4Y9FSY4</accession>
<evidence type="ECO:0000256" key="1">
    <source>
        <dbReference type="SAM" id="SignalP"/>
    </source>
</evidence>
<dbReference type="AlphaFoldDB" id="A0A4Y9FSY4"/>
<dbReference type="OrthoDB" id="9764804at2"/>
<keyword evidence="3" id="KW-1185">Reference proteome</keyword>
<keyword evidence="1" id="KW-0732">Signal</keyword>
<protein>
    <recommendedName>
        <fullName evidence="4">Exo-alpha-sialidase</fullName>
    </recommendedName>
</protein>
<dbReference type="SUPFAM" id="SSF110296">
    <property type="entry name" value="Oligoxyloglucan reducing end-specific cellobiohydrolase"/>
    <property type="match status" value="1"/>
</dbReference>
<sequence length="299" mass="31846">MPFTPAIPRRRLAAFAALALTAPLFTGCALIRAEDPDHDTKVALEHIHGLASDPETGGLLIASHGGIYQLDALTRSAELSGPVAGNDFDAMGFTAVDGQLYASGHPGPNSPDHFAGQNLGLIRSDDNARTWTNVAFTGEADFHDLAISESDPNRIYANNFGTVYRSDDGGRTWNDGVGVDARDMLADPDDSDTVYATTPEGLYVSRDAGATFELDETAPRMVLIATNSLGLLVGTSFDNTLVYQLPSGEWATGGEYDGAAQALTVTPGDEIALVDQRGVVTTRDFGTTWEEIFRPEPHT</sequence>
<dbReference type="Proteomes" id="UP000298358">
    <property type="component" value="Unassembled WGS sequence"/>
</dbReference>
<name>A0A4Y9FSY4_9MICO</name>
<feature type="chain" id="PRO_5021335387" description="Exo-alpha-sialidase" evidence="1">
    <location>
        <begin position="34"/>
        <end position="299"/>
    </location>
</feature>
<dbReference type="InterPro" id="IPR054817">
    <property type="entry name" value="Glycosyl_F510_1955-like"/>
</dbReference>
<gene>
    <name evidence="2" type="ORF">E4U02_11090</name>
</gene>
<dbReference type="RefSeq" id="WP_135114905.1">
    <property type="nucleotide sequence ID" value="NZ_JADGLL010000028.1"/>
</dbReference>
<evidence type="ECO:0000313" key="2">
    <source>
        <dbReference type="EMBL" id="TFU32336.1"/>
    </source>
</evidence>
<evidence type="ECO:0000313" key="3">
    <source>
        <dbReference type="Proteomes" id="UP000298358"/>
    </source>
</evidence>
<reference evidence="2 3" key="1">
    <citation type="submission" date="2019-03" db="EMBL/GenBank/DDBJ databases">
        <title>Diversity of the mouse oral microbiome.</title>
        <authorList>
            <person name="Joseph S."/>
            <person name="Aduse-Opoku J."/>
            <person name="Curtis M."/>
            <person name="Wade W."/>
            <person name="Hashim A."/>
        </authorList>
    </citation>
    <scope>NUCLEOTIDE SEQUENCE [LARGE SCALE GENOMIC DNA]</scope>
    <source>
        <strain evidence="2 3">P1012</strain>
    </source>
</reference>
<dbReference type="Gene3D" id="2.130.10.10">
    <property type="entry name" value="YVTN repeat-like/Quinoprotein amine dehydrogenase"/>
    <property type="match status" value="1"/>
</dbReference>
<dbReference type="CDD" id="cd15482">
    <property type="entry name" value="Sialidase_non-viral"/>
    <property type="match status" value="1"/>
</dbReference>
<organism evidence="2 3">
    <name type="scientific">Microbacterium paludicola</name>
    <dbReference type="NCBI Taxonomy" id="300019"/>
    <lineage>
        <taxon>Bacteria</taxon>
        <taxon>Bacillati</taxon>
        <taxon>Actinomycetota</taxon>
        <taxon>Actinomycetes</taxon>
        <taxon>Micrococcales</taxon>
        <taxon>Microbacteriaceae</taxon>
        <taxon>Microbacterium</taxon>
    </lineage>
</organism>
<feature type="signal peptide" evidence="1">
    <location>
        <begin position="1"/>
        <end position="33"/>
    </location>
</feature>
<dbReference type="NCBIfam" id="NF045728">
    <property type="entry name" value="glycosyl_F510_1955"/>
    <property type="match status" value="1"/>
</dbReference>
<comment type="caution">
    <text evidence="2">The sequence shown here is derived from an EMBL/GenBank/DDBJ whole genome shotgun (WGS) entry which is preliminary data.</text>
</comment>
<evidence type="ECO:0008006" key="4">
    <source>
        <dbReference type="Google" id="ProtNLM"/>
    </source>
</evidence>
<proteinExistence type="predicted"/>
<dbReference type="InterPro" id="IPR015943">
    <property type="entry name" value="WD40/YVTN_repeat-like_dom_sf"/>
</dbReference>